<dbReference type="InterPro" id="IPR004401">
    <property type="entry name" value="YbaB/EbfC"/>
</dbReference>
<dbReference type="Gene3D" id="3.30.1310.10">
    <property type="entry name" value="Nucleoid-associated protein YbaB-like domain"/>
    <property type="match status" value="1"/>
</dbReference>
<name>A0ABV6A9D8_9PSEU</name>
<keyword evidence="1" id="KW-0175">Coiled coil</keyword>
<evidence type="ECO:0000313" key="2">
    <source>
        <dbReference type="EMBL" id="MFB9909028.1"/>
    </source>
</evidence>
<keyword evidence="3" id="KW-1185">Reference proteome</keyword>
<dbReference type="InterPro" id="IPR036894">
    <property type="entry name" value="YbaB-like_sf"/>
</dbReference>
<dbReference type="RefSeq" id="WP_377861325.1">
    <property type="nucleotide sequence ID" value="NZ_JBHLZU010000032.1"/>
</dbReference>
<comment type="caution">
    <text evidence="2">The sequence shown here is derived from an EMBL/GenBank/DDBJ whole genome shotgun (WGS) entry which is preliminary data.</text>
</comment>
<sequence>MSTSYTEQVEHLMAQYREQYEALQRTQRRLREISCTVTAPRQTVSVTAGHGGVITDVKFPTGAYKRMAPAELAAAVLSTITEAQDKAAAEAAEAVAPSLPPGVDARKLFTGDVDLQSLLSPEPQLNDAVRDVMNIRD</sequence>
<feature type="coiled-coil region" evidence="1">
    <location>
        <begin position="6"/>
        <end position="33"/>
    </location>
</feature>
<dbReference type="EMBL" id="JBHLZU010000032">
    <property type="protein sequence ID" value="MFB9909028.1"/>
    <property type="molecule type" value="Genomic_DNA"/>
</dbReference>
<organism evidence="2 3">
    <name type="scientific">Allokutzneria oryzae</name>
    <dbReference type="NCBI Taxonomy" id="1378989"/>
    <lineage>
        <taxon>Bacteria</taxon>
        <taxon>Bacillati</taxon>
        <taxon>Actinomycetota</taxon>
        <taxon>Actinomycetes</taxon>
        <taxon>Pseudonocardiales</taxon>
        <taxon>Pseudonocardiaceae</taxon>
        <taxon>Allokutzneria</taxon>
    </lineage>
</organism>
<dbReference type="Pfam" id="PF02575">
    <property type="entry name" value="YbaB_DNA_bd"/>
    <property type="match status" value="1"/>
</dbReference>
<dbReference type="Proteomes" id="UP001589693">
    <property type="component" value="Unassembled WGS sequence"/>
</dbReference>
<accession>A0ABV6A9D8</accession>
<protein>
    <submittedName>
        <fullName evidence="2">YbaB/EbfC family nucleoid-associated protein</fullName>
    </submittedName>
</protein>
<evidence type="ECO:0000313" key="3">
    <source>
        <dbReference type="Proteomes" id="UP001589693"/>
    </source>
</evidence>
<dbReference type="SUPFAM" id="SSF82607">
    <property type="entry name" value="YbaB-like"/>
    <property type="match status" value="1"/>
</dbReference>
<reference evidence="2 3" key="1">
    <citation type="submission" date="2024-09" db="EMBL/GenBank/DDBJ databases">
        <authorList>
            <person name="Sun Q."/>
            <person name="Mori K."/>
        </authorList>
    </citation>
    <scope>NUCLEOTIDE SEQUENCE [LARGE SCALE GENOMIC DNA]</scope>
    <source>
        <strain evidence="2 3">TBRC 7907</strain>
    </source>
</reference>
<gene>
    <name evidence="2" type="ORF">ACFFQA_34250</name>
</gene>
<evidence type="ECO:0000256" key="1">
    <source>
        <dbReference type="SAM" id="Coils"/>
    </source>
</evidence>
<proteinExistence type="predicted"/>